<dbReference type="InterPro" id="IPR007219">
    <property type="entry name" value="XnlR_reg_dom"/>
</dbReference>
<dbReference type="PANTHER" id="PTHR40626:SF11">
    <property type="entry name" value="ZINC FINGER PROTEIN YPR022C"/>
    <property type="match status" value="1"/>
</dbReference>
<organism evidence="10 11">
    <name type="scientific">Penicillium concentricum</name>
    <dbReference type="NCBI Taxonomy" id="293559"/>
    <lineage>
        <taxon>Eukaryota</taxon>
        <taxon>Fungi</taxon>
        <taxon>Dikarya</taxon>
        <taxon>Ascomycota</taxon>
        <taxon>Pezizomycotina</taxon>
        <taxon>Eurotiomycetes</taxon>
        <taxon>Eurotiomycetidae</taxon>
        <taxon>Eurotiales</taxon>
        <taxon>Aspergillaceae</taxon>
        <taxon>Penicillium</taxon>
    </lineage>
</organism>
<keyword evidence="6" id="KW-0539">Nucleus</keyword>
<keyword evidence="2" id="KW-0479">Metal-binding</keyword>
<evidence type="ECO:0000256" key="3">
    <source>
        <dbReference type="ARBA" id="ARBA00022737"/>
    </source>
</evidence>
<dbReference type="GO" id="GO:0008270">
    <property type="term" value="F:zinc ion binding"/>
    <property type="evidence" value="ECO:0007669"/>
    <property type="project" value="UniProtKB-KW"/>
</dbReference>
<keyword evidence="11" id="KW-1185">Reference proteome</keyword>
<dbReference type="GO" id="GO:0005634">
    <property type="term" value="C:nucleus"/>
    <property type="evidence" value="ECO:0007669"/>
    <property type="project" value="UniProtKB-SubCell"/>
</dbReference>
<dbReference type="Proteomes" id="UP001147752">
    <property type="component" value="Unassembled WGS sequence"/>
</dbReference>
<evidence type="ECO:0000259" key="9">
    <source>
        <dbReference type="PROSITE" id="PS50157"/>
    </source>
</evidence>
<dbReference type="AlphaFoldDB" id="A0A9W9V1D1"/>
<evidence type="ECO:0000256" key="7">
    <source>
        <dbReference type="PROSITE-ProRule" id="PRU00042"/>
    </source>
</evidence>
<dbReference type="GO" id="GO:0000981">
    <property type="term" value="F:DNA-binding transcription factor activity, RNA polymerase II-specific"/>
    <property type="evidence" value="ECO:0007669"/>
    <property type="project" value="InterPro"/>
</dbReference>
<dbReference type="Gene3D" id="3.30.160.60">
    <property type="entry name" value="Classic Zinc Finger"/>
    <property type="match status" value="2"/>
</dbReference>
<evidence type="ECO:0000256" key="4">
    <source>
        <dbReference type="ARBA" id="ARBA00022771"/>
    </source>
</evidence>
<dbReference type="PANTHER" id="PTHR40626">
    <property type="entry name" value="MIP31509P"/>
    <property type="match status" value="1"/>
</dbReference>
<dbReference type="InterPro" id="IPR051059">
    <property type="entry name" value="VerF-like"/>
</dbReference>
<dbReference type="InterPro" id="IPR036236">
    <property type="entry name" value="Znf_C2H2_sf"/>
</dbReference>
<dbReference type="Pfam" id="PF00096">
    <property type="entry name" value="zf-C2H2"/>
    <property type="match status" value="2"/>
</dbReference>
<dbReference type="Pfam" id="PF04082">
    <property type="entry name" value="Fungal_trans"/>
    <property type="match status" value="1"/>
</dbReference>
<dbReference type="CDD" id="cd12148">
    <property type="entry name" value="fungal_TF_MHR"/>
    <property type="match status" value="1"/>
</dbReference>
<feature type="region of interest" description="Disordered" evidence="8">
    <location>
        <begin position="1"/>
        <end position="23"/>
    </location>
</feature>
<dbReference type="RefSeq" id="XP_056576699.1">
    <property type="nucleotide sequence ID" value="XM_056725848.1"/>
</dbReference>
<feature type="compositionally biased region" description="Polar residues" evidence="8">
    <location>
        <begin position="526"/>
        <end position="545"/>
    </location>
</feature>
<accession>A0A9W9V1D1</accession>
<evidence type="ECO:0000256" key="5">
    <source>
        <dbReference type="ARBA" id="ARBA00022833"/>
    </source>
</evidence>
<keyword evidence="5" id="KW-0862">Zinc</keyword>
<feature type="domain" description="C2H2-type" evidence="9">
    <location>
        <begin position="30"/>
        <end position="57"/>
    </location>
</feature>
<dbReference type="PROSITE" id="PS50157">
    <property type="entry name" value="ZINC_FINGER_C2H2_2"/>
    <property type="match status" value="2"/>
</dbReference>
<comment type="caution">
    <text evidence="10">The sequence shown here is derived from an EMBL/GenBank/DDBJ whole genome shotgun (WGS) entry which is preliminary data.</text>
</comment>
<proteinExistence type="predicted"/>
<evidence type="ECO:0000256" key="2">
    <source>
        <dbReference type="ARBA" id="ARBA00022723"/>
    </source>
</evidence>
<dbReference type="FunFam" id="3.30.160.60:FF:002343">
    <property type="entry name" value="Zinc finger protein 33A"/>
    <property type="match status" value="1"/>
</dbReference>
<dbReference type="EMBL" id="JAPZBT010000003">
    <property type="protein sequence ID" value="KAJ5365232.1"/>
    <property type="molecule type" value="Genomic_DNA"/>
</dbReference>
<dbReference type="PROSITE" id="PS00028">
    <property type="entry name" value="ZINC_FINGER_C2H2_1"/>
    <property type="match status" value="2"/>
</dbReference>
<evidence type="ECO:0000256" key="1">
    <source>
        <dbReference type="ARBA" id="ARBA00004123"/>
    </source>
</evidence>
<comment type="subcellular location">
    <subcellularLocation>
        <location evidence="1">Nucleus</location>
    </subcellularLocation>
</comment>
<dbReference type="GeneID" id="81465031"/>
<protein>
    <recommendedName>
        <fullName evidence="9">C2H2-type domain-containing protein</fullName>
    </recommendedName>
</protein>
<dbReference type="GO" id="GO:0000978">
    <property type="term" value="F:RNA polymerase II cis-regulatory region sequence-specific DNA binding"/>
    <property type="evidence" value="ECO:0007669"/>
    <property type="project" value="InterPro"/>
</dbReference>
<name>A0A9W9V1D1_9EURO</name>
<sequence>MPQNAIRSRSTSPYLGLKAQRRRKTSKEERICPVCAQAFKKAEHLARHLRSHTKERPFNCPVCHKAFARQDTLLRHSRSHPANNEDFEVSEMNCEPVGGGHGRDMSDEPLIAQPPFALTVSGQMESESMVGNMIPPVSPPNSASIGSQTLNLSAPDNSIYNSQMASLTPSLFLEAGEDWDGRSQLALRDHQLDRDWETLLTGEYFDLNAVNMSLYATSEPFPTIDTLPKISTTRPHPISNLDEQLNQRQRASSVQRKWHTSSELTSFSGKMTPDLSQEGNDINESYRERLAEHLQQPVQYGVLPSTAFLGLCIQAYFSNFHPLFPVVHMPTFRPGTQNSILLLSISSIGSLFIGSTRALAHGISMFERLNKAILASLQWDTYVSKSGCSSTIALQASLIGQTFGLLMGRPKDLFGIEVFHGSVIAWARKAKLFHLRHSDCNILDLDGNALQDAWVSWVKTEVNLRIVLSLHIHDAELARFHHHEPLLRHSLDRLPQISSSELFAASSASDWKALLAETQLQNLARSTWPQQSSANTQSQFQSQPCSNPPLAPGDFALSGMLESISALSSDDNTTTAECRNLLTTWYADYAPETQSKPSWLNLLILWHSIFITLHADFNAIESACGRDGYDAAQKHIPYARSWARSLDAKRCVLHAMLIQKNFESLPVGAEPAIHVPLCLYHCGLVWACFMCFSDDFEPVTVDATDNLQFGELQLDGVDGIGILLGQAGALLPRRLATGSLFRIIDLLQKISHWRISQSLASTLLTLVEETQDLF</sequence>
<dbReference type="GO" id="GO:0000785">
    <property type="term" value="C:chromatin"/>
    <property type="evidence" value="ECO:0007669"/>
    <property type="project" value="TreeGrafter"/>
</dbReference>
<dbReference type="InterPro" id="IPR013087">
    <property type="entry name" value="Znf_C2H2_type"/>
</dbReference>
<feature type="compositionally biased region" description="Polar residues" evidence="8">
    <location>
        <begin position="1"/>
        <end position="13"/>
    </location>
</feature>
<evidence type="ECO:0000256" key="6">
    <source>
        <dbReference type="ARBA" id="ARBA00023242"/>
    </source>
</evidence>
<feature type="region of interest" description="Disordered" evidence="8">
    <location>
        <begin position="526"/>
        <end position="546"/>
    </location>
</feature>
<keyword evidence="4 7" id="KW-0863">Zinc-finger</keyword>
<keyword evidence="3" id="KW-0677">Repeat</keyword>
<evidence type="ECO:0000256" key="8">
    <source>
        <dbReference type="SAM" id="MobiDB-lite"/>
    </source>
</evidence>
<dbReference type="SMART" id="SM00355">
    <property type="entry name" value="ZnF_C2H2"/>
    <property type="match status" value="2"/>
</dbReference>
<reference evidence="10" key="1">
    <citation type="submission" date="2022-12" db="EMBL/GenBank/DDBJ databases">
        <authorList>
            <person name="Petersen C."/>
        </authorList>
    </citation>
    <scope>NUCLEOTIDE SEQUENCE</scope>
    <source>
        <strain evidence="10">IBT 3081</strain>
    </source>
</reference>
<dbReference type="GO" id="GO:0006351">
    <property type="term" value="P:DNA-templated transcription"/>
    <property type="evidence" value="ECO:0007669"/>
    <property type="project" value="InterPro"/>
</dbReference>
<evidence type="ECO:0000313" key="11">
    <source>
        <dbReference type="Proteomes" id="UP001147752"/>
    </source>
</evidence>
<gene>
    <name evidence="10" type="ORF">N7517_008118</name>
</gene>
<feature type="domain" description="C2H2-type" evidence="9">
    <location>
        <begin position="58"/>
        <end position="85"/>
    </location>
</feature>
<dbReference type="OrthoDB" id="10018191at2759"/>
<reference evidence="10" key="2">
    <citation type="journal article" date="2023" name="IMA Fungus">
        <title>Comparative genomic study of the Penicillium genus elucidates a diverse pangenome and 15 lateral gene transfer events.</title>
        <authorList>
            <person name="Petersen C."/>
            <person name="Sorensen T."/>
            <person name="Nielsen M.R."/>
            <person name="Sondergaard T.E."/>
            <person name="Sorensen J.L."/>
            <person name="Fitzpatrick D.A."/>
            <person name="Frisvad J.C."/>
            <person name="Nielsen K.L."/>
        </authorList>
    </citation>
    <scope>NUCLEOTIDE SEQUENCE</scope>
    <source>
        <strain evidence="10">IBT 3081</strain>
    </source>
</reference>
<evidence type="ECO:0000313" key="10">
    <source>
        <dbReference type="EMBL" id="KAJ5365232.1"/>
    </source>
</evidence>
<dbReference type="SUPFAM" id="SSF57667">
    <property type="entry name" value="beta-beta-alpha zinc fingers"/>
    <property type="match status" value="1"/>
</dbReference>